<dbReference type="EMBL" id="JARKIE010000071">
    <property type="protein sequence ID" value="KAJ7689573.1"/>
    <property type="molecule type" value="Genomic_DNA"/>
</dbReference>
<keyword evidence="2" id="KW-1185">Reference proteome</keyword>
<organism evidence="1 2">
    <name type="scientific">Mycena rosella</name>
    <name type="common">Pink bonnet</name>
    <name type="synonym">Agaricus rosellus</name>
    <dbReference type="NCBI Taxonomy" id="1033263"/>
    <lineage>
        <taxon>Eukaryota</taxon>
        <taxon>Fungi</taxon>
        <taxon>Dikarya</taxon>
        <taxon>Basidiomycota</taxon>
        <taxon>Agaricomycotina</taxon>
        <taxon>Agaricomycetes</taxon>
        <taxon>Agaricomycetidae</taxon>
        <taxon>Agaricales</taxon>
        <taxon>Marasmiineae</taxon>
        <taxon>Mycenaceae</taxon>
        <taxon>Mycena</taxon>
    </lineage>
</organism>
<dbReference type="AlphaFoldDB" id="A0AAD7DER1"/>
<accession>A0AAD7DER1</accession>
<proteinExistence type="predicted"/>
<evidence type="ECO:0000313" key="1">
    <source>
        <dbReference type="EMBL" id="KAJ7689573.1"/>
    </source>
</evidence>
<comment type="caution">
    <text evidence="1">The sequence shown here is derived from an EMBL/GenBank/DDBJ whole genome shotgun (WGS) entry which is preliminary data.</text>
</comment>
<dbReference type="Proteomes" id="UP001221757">
    <property type="component" value="Unassembled WGS sequence"/>
</dbReference>
<name>A0AAD7DER1_MYCRO</name>
<sequence>MNLYSFSFNSRQIFIHLLIHFLTFIPQHSQFPSYHVQSYFDFSGFRSSARNGVQAILARLFAQGPVVYR</sequence>
<evidence type="ECO:0000313" key="2">
    <source>
        <dbReference type="Proteomes" id="UP001221757"/>
    </source>
</evidence>
<protein>
    <submittedName>
        <fullName evidence="1">Uncharacterized protein</fullName>
    </submittedName>
</protein>
<reference evidence="1" key="1">
    <citation type="submission" date="2023-03" db="EMBL/GenBank/DDBJ databases">
        <title>Massive genome expansion in bonnet fungi (Mycena s.s.) driven by repeated elements and novel gene families across ecological guilds.</title>
        <authorList>
            <consortium name="Lawrence Berkeley National Laboratory"/>
            <person name="Harder C.B."/>
            <person name="Miyauchi S."/>
            <person name="Viragh M."/>
            <person name="Kuo A."/>
            <person name="Thoen E."/>
            <person name="Andreopoulos B."/>
            <person name="Lu D."/>
            <person name="Skrede I."/>
            <person name="Drula E."/>
            <person name="Henrissat B."/>
            <person name="Morin E."/>
            <person name="Kohler A."/>
            <person name="Barry K."/>
            <person name="LaButti K."/>
            <person name="Morin E."/>
            <person name="Salamov A."/>
            <person name="Lipzen A."/>
            <person name="Mereny Z."/>
            <person name="Hegedus B."/>
            <person name="Baldrian P."/>
            <person name="Stursova M."/>
            <person name="Weitz H."/>
            <person name="Taylor A."/>
            <person name="Grigoriev I.V."/>
            <person name="Nagy L.G."/>
            <person name="Martin F."/>
            <person name="Kauserud H."/>
        </authorList>
    </citation>
    <scope>NUCLEOTIDE SEQUENCE</scope>
    <source>
        <strain evidence="1">CBHHK067</strain>
    </source>
</reference>
<gene>
    <name evidence="1" type="ORF">B0H17DRAFT_1066191</name>
</gene>